<evidence type="ECO:0000313" key="1">
    <source>
        <dbReference type="EMBL" id="QZE15629.1"/>
    </source>
</evidence>
<reference evidence="1" key="1">
    <citation type="submission" date="2021-08" db="EMBL/GenBank/DDBJ databases">
        <title>Novel anaerobic bacterium isolated from sea squirt in East Sea, Republic of Korea.</title>
        <authorList>
            <person name="Nguyen T.H."/>
            <person name="Li Z."/>
            <person name="Lee Y.-J."/>
            <person name="Ko J."/>
            <person name="Kim S.-G."/>
        </authorList>
    </citation>
    <scope>NUCLEOTIDE SEQUENCE</scope>
    <source>
        <strain evidence="1">KCTC 25031</strain>
    </source>
</reference>
<proteinExistence type="predicted"/>
<name>A0AC61NIS0_9BACT</name>
<accession>A0AC61NIS0</accession>
<dbReference type="Proteomes" id="UP000826212">
    <property type="component" value="Chromosome"/>
</dbReference>
<protein>
    <submittedName>
        <fullName evidence="1">AsmA family protein</fullName>
    </submittedName>
</protein>
<dbReference type="EMBL" id="CP081303">
    <property type="protein sequence ID" value="QZE15629.1"/>
    <property type="molecule type" value="Genomic_DNA"/>
</dbReference>
<keyword evidence="2" id="KW-1185">Reference proteome</keyword>
<organism evidence="1 2">
    <name type="scientific">Halosquirtibacter laminarini</name>
    <dbReference type="NCBI Taxonomy" id="3374600"/>
    <lineage>
        <taxon>Bacteria</taxon>
        <taxon>Pseudomonadati</taxon>
        <taxon>Bacteroidota</taxon>
        <taxon>Bacteroidia</taxon>
        <taxon>Marinilabiliales</taxon>
        <taxon>Prolixibacteraceae</taxon>
        <taxon>Halosquirtibacter</taxon>
    </lineage>
</organism>
<gene>
    <name evidence="1" type="ORF">K4L44_07295</name>
</gene>
<sequence length="841" mass="93048">MNRLLKIVGIIIGTILLLMILVPFFFKDRITQEVVTVIEKNVDAKIYMESASLSLFKSFPNLNVSIDDFKVVNNNKKFTKPIMALKRLELDVNVSSLWKEKSLDILKFELVEPYVSLEITKEGKPNWDIVKSSEETAAPEDSATENSSSGSSFGINLNEVILDQATFAYVDHASNISFEMNNFNLKLQGMMKGVDTNLSMETNANISCSYEGVSYLTHIPVSLTTDVQANFEKMLFTIVKSDMKIESFPLVAQGSFQMDGDNYVPNIKIRCPHSSFKEVLGLVPDAYKSYLDGLDMTGKLTFSSSIEGVYNDQTYPKFNLHFEVKDGHMKYADLPESVENIQVRAIISKAQGDLDLTKVDVPVVEMKIGGQPVKASFGVTQPMSNPNFVAAFHGDMNLETLKKSIPVKMETLTGRIAGDMKLQGTMDLIEKEAYDKLYMSGTLRASGIKYKDASLKYPIEVPTAGMDLSAKKITLKETKLRVNGDEITFTGYLQNYFPYLFKDGAIQGNMSIQSKRIDTKTWMSLMVEEKKETTAVSKEKQDKVENDTNSVSVVQIPKNIFIDGFLNIDKVVYDDIEITDILGKAKVENQKAVLNNLSMKLWDGSMVSNGFFNTQNAEKPDFNFSFKANGIQIAKAYSASKTVQKYAPIANDSSGEIAANMNIRGALDSKLAPLFNTFNGGGVFSSSEILLKATGTTKEIANLVNGENSSDHLRVGKFSANFDLVNGDLTLHPVKTTVAGQKLTFYGNQNLAGQMSYQCDFLIPRNKLSGDVKQVVDIIPGASGIKEYNIGMSITGDISNPKVKLDLSKTKKQIQKELENSAGDKLKDEIKNIGNALKGLF</sequence>
<evidence type="ECO:0000313" key="2">
    <source>
        <dbReference type="Proteomes" id="UP000826212"/>
    </source>
</evidence>